<dbReference type="InterPro" id="IPR036388">
    <property type="entry name" value="WH-like_DNA-bd_sf"/>
</dbReference>
<dbReference type="SMART" id="SM00895">
    <property type="entry name" value="FCD"/>
    <property type="match status" value="1"/>
</dbReference>
<dbReference type="InterPro" id="IPR036390">
    <property type="entry name" value="WH_DNA-bd_sf"/>
</dbReference>
<dbReference type="InterPro" id="IPR008920">
    <property type="entry name" value="TF_FadR/GntR_C"/>
</dbReference>
<reference evidence="5" key="1">
    <citation type="journal article" date="2015" name="Int. J. Syst. Evol. Microbiol.">
        <title>Rhizobium oryzicola sp. nov., potential plant-growth-promoting endophytic bacteria isolated from rice roots.</title>
        <authorList>
            <person name="Zhang X.X."/>
            <person name="Gao J.S."/>
            <person name="Cao Y.H."/>
            <person name="Sheirdil R.A."/>
            <person name="Wang X.C."/>
            <person name="Zhang L."/>
        </authorList>
    </citation>
    <scope>NUCLEOTIDE SEQUENCE</scope>
    <source>
        <strain evidence="5">05753</strain>
    </source>
</reference>
<dbReference type="PANTHER" id="PTHR43537">
    <property type="entry name" value="TRANSCRIPTIONAL REGULATOR, GNTR FAMILY"/>
    <property type="match status" value="1"/>
</dbReference>
<dbReference type="InterPro" id="IPR000524">
    <property type="entry name" value="Tscrpt_reg_HTH_GntR"/>
</dbReference>
<dbReference type="SUPFAM" id="SSF46785">
    <property type="entry name" value="Winged helix' DNA-binding domain"/>
    <property type="match status" value="1"/>
</dbReference>
<dbReference type="Proteomes" id="UP001169006">
    <property type="component" value="Unassembled WGS sequence"/>
</dbReference>
<dbReference type="PANTHER" id="PTHR43537:SF39">
    <property type="entry name" value="HTH-TYPE TRANSCRIPTIONAL REGULATOR MCBR"/>
    <property type="match status" value="1"/>
</dbReference>
<evidence type="ECO:0000259" key="4">
    <source>
        <dbReference type="PROSITE" id="PS50949"/>
    </source>
</evidence>
<proteinExistence type="predicted"/>
<dbReference type="Gene3D" id="1.10.10.10">
    <property type="entry name" value="Winged helix-like DNA-binding domain superfamily/Winged helix DNA-binding domain"/>
    <property type="match status" value="1"/>
</dbReference>
<dbReference type="SMART" id="SM00345">
    <property type="entry name" value="HTH_GNTR"/>
    <property type="match status" value="1"/>
</dbReference>
<dbReference type="SUPFAM" id="SSF48008">
    <property type="entry name" value="GntR ligand-binding domain-like"/>
    <property type="match status" value="1"/>
</dbReference>
<keyword evidence="6" id="KW-1185">Reference proteome</keyword>
<keyword evidence="1" id="KW-0805">Transcription regulation</keyword>
<dbReference type="Gene3D" id="1.20.120.530">
    <property type="entry name" value="GntR ligand-binding domain-like"/>
    <property type="match status" value="1"/>
</dbReference>
<keyword evidence="2" id="KW-0238">DNA-binding</keyword>
<evidence type="ECO:0000313" key="5">
    <source>
        <dbReference type="EMBL" id="MDO1584857.1"/>
    </source>
</evidence>
<dbReference type="RefSeq" id="WP_302079123.1">
    <property type="nucleotide sequence ID" value="NZ_JAUKWQ010000011.1"/>
</dbReference>
<dbReference type="Pfam" id="PF00392">
    <property type="entry name" value="GntR"/>
    <property type="match status" value="1"/>
</dbReference>
<dbReference type="InterPro" id="IPR011711">
    <property type="entry name" value="GntR_C"/>
</dbReference>
<sequence length="222" mass="24333">MAQTPKKTEESVKQRVYRTLRGDIMSGIVEPGRPITILGVAEKLGVSPMPVREALHRLVADGALEYLDNRRVRVPAMTAAKFDEILATRIALETLAAERALPFIDSTRLARLQTIDMELEAAYAAEELEKAIALNFSFHRCIYEASGQGVLLDLLESVWLRLGPFMRAATANLAESYRVDRHAEAMQAIDAKNADALRAAITADIQDGVGHLGRSFLSGNSS</sequence>
<dbReference type="PROSITE" id="PS50949">
    <property type="entry name" value="HTH_GNTR"/>
    <property type="match status" value="1"/>
</dbReference>
<feature type="domain" description="HTH gntR-type" evidence="4">
    <location>
        <begin position="10"/>
        <end position="77"/>
    </location>
</feature>
<evidence type="ECO:0000313" key="6">
    <source>
        <dbReference type="Proteomes" id="UP001169006"/>
    </source>
</evidence>
<keyword evidence="3" id="KW-0804">Transcription</keyword>
<comment type="caution">
    <text evidence="5">The sequence shown here is derived from an EMBL/GenBank/DDBJ whole genome shotgun (WGS) entry which is preliminary data.</text>
</comment>
<evidence type="ECO:0000256" key="2">
    <source>
        <dbReference type="ARBA" id="ARBA00023125"/>
    </source>
</evidence>
<accession>A0ABT8T4M5</accession>
<evidence type="ECO:0000256" key="3">
    <source>
        <dbReference type="ARBA" id="ARBA00023163"/>
    </source>
</evidence>
<protein>
    <submittedName>
        <fullName evidence="5">GntR family transcriptional regulator</fullName>
    </submittedName>
</protein>
<name>A0ABT8T4M5_9HYPH</name>
<organism evidence="5 6">
    <name type="scientific">Rhizobium oryzicola</name>
    <dbReference type="NCBI Taxonomy" id="1232668"/>
    <lineage>
        <taxon>Bacteria</taxon>
        <taxon>Pseudomonadati</taxon>
        <taxon>Pseudomonadota</taxon>
        <taxon>Alphaproteobacteria</taxon>
        <taxon>Hyphomicrobiales</taxon>
        <taxon>Rhizobiaceae</taxon>
        <taxon>Rhizobium/Agrobacterium group</taxon>
        <taxon>Rhizobium</taxon>
    </lineage>
</organism>
<reference evidence="5" key="2">
    <citation type="submission" date="2023-07" db="EMBL/GenBank/DDBJ databases">
        <authorList>
            <person name="Sun H."/>
        </authorList>
    </citation>
    <scope>NUCLEOTIDE SEQUENCE</scope>
    <source>
        <strain evidence="5">05753</strain>
    </source>
</reference>
<gene>
    <name evidence="5" type="ORF">Q2T52_22445</name>
</gene>
<dbReference type="Pfam" id="PF07729">
    <property type="entry name" value="FCD"/>
    <property type="match status" value="1"/>
</dbReference>
<evidence type="ECO:0000256" key="1">
    <source>
        <dbReference type="ARBA" id="ARBA00023015"/>
    </source>
</evidence>
<dbReference type="EMBL" id="JAUKWQ010000011">
    <property type="protein sequence ID" value="MDO1584857.1"/>
    <property type="molecule type" value="Genomic_DNA"/>
</dbReference>